<dbReference type="SMART" id="SM00202">
    <property type="entry name" value="SR"/>
    <property type="match status" value="1"/>
</dbReference>
<sequence length="127" mass="14224">HGVLRADGTRTETPLIFGLDDREEFVPMENRTASVRLVEGYNDFEGRLEVEINGTWGTVCKDGWIEENSLLVCQQLGLAFNPNYPTARRQVPAFNDTPIVMSWVSCDEVDVDLTLCRAVNVDARSCS</sequence>
<evidence type="ECO:0000256" key="7">
    <source>
        <dbReference type="ARBA" id="ARBA00023157"/>
    </source>
</evidence>
<keyword evidence="2" id="KW-0812">Transmembrane</keyword>
<feature type="disulfide bond" evidence="9">
    <location>
        <begin position="106"/>
        <end position="116"/>
    </location>
</feature>
<evidence type="ECO:0000256" key="6">
    <source>
        <dbReference type="ARBA" id="ARBA00023136"/>
    </source>
</evidence>
<keyword evidence="3" id="KW-0732">Signal</keyword>
<proteinExistence type="predicted"/>
<evidence type="ECO:0000256" key="2">
    <source>
        <dbReference type="ARBA" id="ARBA00022692"/>
    </source>
</evidence>
<dbReference type="InterPro" id="IPR001190">
    <property type="entry name" value="SRCR"/>
</dbReference>
<keyword evidence="8" id="KW-0325">Glycoprotein</keyword>
<evidence type="ECO:0000256" key="5">
    <source>
        <dbReference type="ARBA" id="ARBA00022989"/>
    </source>
</evidence>
<protein>
    <recommendedName>
        <fullName evidence="10">SRCR domain-containing protein</fullName>
    </recommendedName>
</protein>
<dbReference type="PANTHER" id="PTHR47653">
    <property type="entry name" value="PROTEIN BARK BEETLE"/>
    <property type="match status" value="1"/>
</dbReference>
<keyword evidence="4" id="KW-0677">Repeat</keyword>
<keyword evidence="5" id="KW-1133">Transmembrane helix</keyword>
<keyword evidence="6" id="KW-0472">Membrane</keyword>
<dbReference type="PROSITE" id="PS50287">
    <property type="entry name" value="SRCR_2"/>
    <property type="match status" value="1"/>
</dbReference>
<evidence type="ECO:0000256" key="9">
    <source>
        <dbReference type="PROSITE-ProRule" id="PRU00196"/>
    </source>
</evidence>
<feature type="non-terminal residue" evidence="11">
    <location>
        <position position="127"/>
    </location>
</feature>
<dbReference type="PROSITE" id="PS00420">
    <property type="entry name" value="SRCR_1"/>
    <property type="match status" value="1"/>
</dbReference>
<keyword evidence="7 9" id="KW-1015">Disulfide bond</keyword>
<dbReference type="EMBL" id="HACG01010197">
    <property type="protein sequence ID" value="CEK57062.1"/>
    <property type="molecule type" value="Transcribed_RNA"/>
</dbReference>
<gene>
    <name evidence="11" type="primary">ORF29196</name>
</gene>
<organism evidence="11">
    <name type="scientific">Arion vulgaris</name>
    <dbReference type="NCBI Taxonomy" id="1028688"/>
    <lineage>
        <taxon>Eukaryota</taxon>
        <taxon>Metazoa</taxon>
        <taxon>Spiralia</taxon>
        <taxon>Lophotrochozoa</taxon>
        <taxon>Mollusca</taxon>
        <taxon>Gastropoda</taxon>
        <taxon>Heterobranchia</taxon>
        <taxon>Euthyneura</taxon>
        <taxon>Panpulmonata</taxon>
        <taxon>Eupulmonata</taxon>
        <taxon>Stylommatophora</taxon>
        <taxon>Helicina</taxon>
        <taxon>Arionoidea</taxon>
        <taxon>Arionidae</taxon>
        <taxon>Arion</taxon>
    </lineage>
</organism>
<reference evidence="11" key="1">
    <citation type="submission" date="2014-12" db="EMBL/GenBank/DDBJ databases">
        <title>Insight into the proteome of Arion vulgaris.</title>
        <authorList>
            <person name="Aradska J."/>
            <person name="Bulat T."/>
            <person name="Smidak R."/>
            <person name="Sarate P."/>
            <person name="Gangsoo J."/>
            <person name="Sialana F."/>
            <person name="Bilban M."/>
            <person name="Lubec G."/>
        </authorList>
    </citation>
    <scope>NUCLEOTIDE SEQUENCE</scope>
    <source>
        <tissue evidence="11">Skin</tissue>
    </source>
</reference>
<dbReference type="PRINTS" id="PR00258">
    <property type="entry name" value="SPERACTRCPTR"/>
</dbReference>
<evidence type="ECO:0000256" key="1">
    <source>
        <dbReference type="ARBA" id="ARBA00004167"/>
    </source>
</evidence>
<feature type="non-terminal residue" evidence="11">
    <location>
        <position position="1"/>
    </location>
</feature>
<dbReference type="PANTHER" id="PTHR47653:SF1">
    <property type="entry name" value="DELETED IN MALIGNANT BRAIN TUMORS 1 PROTEIN"/>
    <property type="match status" value="1"/>
</dbReference>
<dbReference type="GO" id="GO:0045217">
    <property type="term" value="P:cell-cell junction maintenance"/>
    <property type="evidence" value="ECO:0007669"/>
    <property type="project" value="TreeGrafter"/>
</dbReference>
<evidence type="ECO:0000256" key="4">
    <source>
        <dbReference type="ARBA" id="ARBA00022737"/>
    </source>
</evidence>
<accession>A0A0B6YLL2</accession>
<dbReference type="FunFam" id="3.10.250.10:FF:000016">
    <property type="entry name" value="Scavenger receptor cysteine-rich protein type 12"/>
    <property type="match status" value="1"/>
</dbReference>
<feature type="domain" description="SRCR" evidence="10">
    <location>
        <begin position="35"/>
        <end position="127"/>
    </location>
</feature>
<evidence type="ECO:0000259" key="10">
    <source>
        <dbReference type="PROSITE" id="PS50287"/>
    </source>
</evidence>
<dbReference type="InterPro" id="IPR053243">
    <property type="entry name" value="SJ_maturation_regulator"/>
</dbReference>
<evidence type="ECO:0000256" key="3">
    <source>
        <dbReference type="ARBA" id="ARBA00022729"/>
    </source>
</evidence>
<evidence type="ECO:0000313" key="11">
    <source>
        <dbReference type="EMBL" id="CEK57062.1"/>
    </source>
</evidence>
<comment type="subcellular location">
    <subcellularLocation>
        <location evidence="1">Membrane</location>
        <topology evidence="1">Single-pass membrane protein</topology>
    </subcellularLocation>
</comment>
<name>A0A0B6YLL2_9EUPU</name>
<dbReference type="Pfam" id="PF00530">
    <property type="entry name" value="SRCR"/>
    <property type="match status" value="1"/>
</dbReference>
<evidence type="ECO:0000256" key="8">
    <source>
        <dbReference type="ARBA" id="ARBA00023180"/>
    </source>
</evidence>
<dbReference type="Gene3D" id="3.10.250.10">
    <property type="entry name" value="SRCR-like domain"/>
    <property type="match status" value="1"/>
</dbReference>
<dbReference type="InterPro" id="IPR036772">
    <property type="entry name" value="SRCR-like_dom_sf"/>
</dbReference>
<dbReference type="AlphaFoldDB" id="A0A0B6YLL2"/>
<comment type="caution">
    <text evidence="9">Lacks conserved residue(s) required for the propagation of feature annotation.</text>
</comment>
<dbReference type="SUPFAM" id="SSF56487">
    <property type="entry name" value="SRCR-like"/>
    <property type="match status" value="1"/>
</dbReference>
<dbReference type="GO" id="GO:0016020">
    <property type="term" value="C:membrane"/>
    <property type="evidence" value="ECO:0007669"/>
    <property type="project" value="UniProtKB-SubCell"/>
</dbReference>